<dbReference type="AlphaFoldDB" id="A0A4Q4T0I4"/>
<organism evidence="2 3">
    <name type="scientific">Monosporascus ibericus</name>
    <dbReference type="NCBI Taxonomy" id="155417"/>
    <lineage>
        <taxon>Eukaryota</taxon>
        <taxon>Fungi</taxon>
        <taxon>Dikarya</taxon>
        <taxon>Ascomycota</taxon>
        <taxon>Pezizomycotina</taxon>
        <taxon>Sordariomycetes</taxon>
        <taxon>Xylariomycetidae</taxon>
        <taxon>Xylariales</taxon>
        <taxon>Xylariales incertae sedis</taxon>
        <taxon>Monosporascus</taxon>
    </lineage>
</organism>
<keyword evidence="3" id="KW-1185">Reference proteome</keyword>
<gene>
    <name evidence="2" type="ORF">DL764_007491</name>
</gene>
<name>A0A4Q4T0I4_9PEZI</name>
<accession>A0A4Q4T0I4</accession>
<evidence type="ECO:0000256" key="1">
    <source>
        <dbReference type="SAM" id="MobiDB-lite"/>
    </source>
</evidence>
<evidence type="ECO:0000313" key="2">
    <source>
        <dbReference type="EMBL" id="RYO96355.1"/>
    </source>
</evidence>
<dbReference type="PANTHER" id="PTHR40788:SF2">
    <property type="entry name" value="CLR5 DOMAIN-CONTAINING PROTEIN"/>
    <property type="match status" value="1"/>
</dbReference>
<feature type="region of interest" description="Disordered" evidence="1">
    <location>
        <begin position="692"/>
        <end position="715"/>
    </location>
</feature>
<dbReference type="EMBL" id="QJNU01000515">
    <property type="protein sequence ID" value="RYO96355.1"/>
    <property type="molecule type" value="Genomic_DNA"/>
</dbReference>
<feature type="compositionally biased region" description="Basic and acidic residues" evidence="1">
    <location>
        <begin position="703"/>
        <end position="712"/>
    </location>
</feature>
<proteinExistence type="predicted"/>
<dbReference type="OrthoDB" id="2922289at2759"/>
<evidence type="ECO:0000313" key="3">
    <source>
        <dbReference type="Proteomes" id="UP000293360"/>
    </source>
</evidence>
<protein>
    <submittedName>
        <fullName evidence="2">Uncharacterized protein</fullName>
    </submittedName>
</protein>
<comment type="caution">
    <text evidence="2">The sequence shown here is derived from an EMBL/GenBank/DDBJ whole genome shotgun (WGS) entry which is preliminary data.</text>
</comment>
<dbReference type="Proteomes" id="UP000293360">
    <property type="component" value="Unassembled WGS sequence"/>
</dbReference>
<dbReference type="STRING" id="155417.A0A4Q4T0I4"/>
<sequence length="837" mass="95479">MTFRPQDLGLDDIDLGADDLDSFDPDAFIKQFDPTVPIASPAQVRREAQARSNNIFGSYVTLREILIRHEATIQKRWTKKTRQQRQKILLDAWPDMAVTHRPDFDAFRRTNRSRQGASGERFRDYYMLPQINQEDLLKPKTLLLLLNARGRNSPPEFAGADFEVMHLGLVSKNLVPVFLNLHAMVLHGACNAREYGKLWAWEEHPDAFDWMHTRKQFLPGEGLLVLEAQEKLMHFLVTCCQHILHEIPADNLTADTFPVQPEPLLRTGKEPNGFDSLVVMAAEAPYRLPARLDLGRIESVLGARLSAAEDHLWAVREDPAYFLEQLIESKEHRQELLKDTGGDEHPVLRTVHQKRFWARVCGSVAFESYLQVEVFSELYRQAQALRLLHTKYAAAISPTKDLPEELMYAILKFRHYLNQAAKGPLGALRHGVVSSPPWRKYFVRQPPPDSTSTMIVVQQKSGVKMSPIEHQLLWILRTLWEDGQDLFFVRLPLIVDELGRLLETEPRTQELISARIANIVGDLAIISHCIGQLDMYQPWARGFEAALLDRADGIKTDFEERTRFWSMIMKALRDSNLSKVAQLGTPSDKRFAYPYEKRRTKQNVEQLQRAEQHLDEFWAAIDRVVYAECGSLKGTAVQRVLSRPRMIQRTPEWVDPPPSATKLPAREPVLDPNLANLYKPLSTIYIGEPARVTGSNAGTPTPKTKEKTKDISSHTATEPATIIMDVDPKPEPVSIPVDGRSLKVFRTLFFNPAVTSSPGEVSWNDFLHAMTSTGLFAAEKLYGSVWQFQKLEGDQSRIQFHEPHPRGKIPFTTARRHGRRLNRAFGWVGDTFVLREK</sequence>
<dbReference type="PANTHER" id="PTHR40788">
    <property type="entry name" value="CLR5 DOMAIN-CONTAINING PROTEIN-RELATED"/>
    <property type="match status" value="1"/>
</dbReference>
<reference evidence="2 3" key="1">
    <citation type="submission" date="2018-06" db="EMBL/GenBank/DDBJ databases">
        <title>Complete Genomes of Monosporascus.</title>
        <authorList>
            <person name="Robinson A.J."/>
            <person name="Natvig D.O."/>
        </authorList>
    </citation>
    <scope>NUCLEOTIDE SEQUENCE [LARGE SCALE GENOMIC DNA]</scope>
    <source>
        <strain evidence="2 3">CBS 110550</strain>
    </source>
</reference>